<dbReference type="GO" id="GO:0015833">
    <property type="term" value="P:peptide transport"/>
    <property type="evidence" value="ECO:0007669"/>
    <property type="project" value="TreeGrafter"/>
</dbReference>
<protein>
    <submittedName>
        <fullName evidence="7">ABC transporter substrate-binding protein</fullName>
    </submittedName>
</protein>
<evidence type="ECO:0000259" key="6">
    <source>
        <dbReference type="Pfam" id="PF00496"/>
    </source>
</evidence>
<feature type="chain" id="PRO_5038909540" evidence="5">
    <location>
        <begin position="22"/>
        <end position="534"/>
    </location>
</feature>
<comment type="subcellular location">
    <subcellularLocation>
        <location evidence="1">Cell envelope</location>
    </subcellularLocation>
</comment>
<dbReference type="GO" id="GO:0043190">
    <property type="term" value="C:ATP-binding cassette (ABC) transporter complex"/>
    <property type="evidence" value="ECO:0007669"/>
    <property type="project" value="InterPro"/>
</dbReference>
<dbReference type="PANTHER" id="PTHR30290">
    <property type="entry name" value="PERIPLASMIC BINDING COMPONENT OF ABC TRANSPORTER"/>
    <property type="match status" value="1"/>
</dbReference>
<dbReference type="SUPFAM" id="SSF53850">
    <property type="entry name" value="Periplasmic binding protein-like II"/>
    <property type="match status" value="1"/>
</dbReference>
<evidence type="ECO:0000256" key="5">
    <source>
        <dbReference type="SAM" id="SignalP"/>
    </source>
</evidence>
<reference evidence="7" key="2">
    <citation type="submission" date="2021-04" db="EMBL/GenBank/DDBJ databases">
        <authorList>
            <person name="Gilroy R."/>
        </authorList>
    </citation>
    <scope>NUCLEOTIDE SEQUENCE</scope>
    <source>
        <strain evidence="7">ChiGjej4B4-7305</strain>
    </source>
</reference>
<accession>A0A9D2J4J9</accession>
<dbReference type="CDD" id="cd08512">
    <property type="entry name" value="PBP2_NikA_DppA_OppA_like_7"/>
    <property type="match status" value="1"/>
</dbReference>
<dbReference type="PANTHER" id="PTHR30290:SF10">
    <property type="entry name" value="PERIPLASMIC OLIGOPEPTIDE-BINDING PROTEIN-RELATED"/>
    <property type="match status" value="1"/>
</dbReference>
<evidence type="ECO:0000256" key="4">
    <source>
        <dbReference type="ARBA" id="ARBA00022729"/>
    </source>
</evidence>
<keyword evidence="3" id="KW-0813">Transport</keyword>
<feature type="domain" description="Solute-binding protein family 5" evidence="6">
    <location>
        <begin position="89"/>
        <end position="443"/>
    </location>
</feature>
<sequence length="534" mass="55885">MSRPSPRAAVALGLAASLALAACSGGNSATTSSADGGDGAGSASSTLVIDTAFSLETGDPGRNYVPTGNMVLHAVYDTLLTFEGSEEEEPVPSLATMEQNEDATEFTFTLTGERTFSDGSVVDADDVVFSLNRVQGMTDSKANFLMNGITVEKVDDITVMLSTETPSLQLPAIVTNPALSILNSEVVTENGGTTGTDDDAESFLNSTSVGSGPYLLDAMDITTQAVLVPNPEYNGAYEPAFERIVVRNVSESATQLINLQGGDSNLAVDLNGDQVSGLGEEFAVTAEPSAETIFLLINQDEEVGGVTANPDFAEAVRYALDYDALLELAGEGSVEATGVIPPIFLGALEAGVEQDLDRAEQALQASGYDGEPIRLQFPNDTPVGGVEFTPLAERVQSQLQAAGITVELAPAPFATEIDPYVNGEEAFGLWYWGPDFADSSSFLPFGPGEKVGLRSGWTTEDAPEIAELVRTATSATSVEEREQAMTDYATAMQESGPFVPLIVPGANLASDATVTNVHYNSTWTLDIPLLAPAG</sequence>
<gene>
    <name evidence="7" type="ORF">H9815_09150</name>
</gene>
<dbReference type="PROSITE" id="PS51257">
    <property type="entry name" value="PROKAR_LIPOPROTEIN"/>
    <property type="match status" value="1"/>
</dbReference>
<dbReference type="Gene3D" id="3.10.105.10">
    <property type="entry name" value="Dipeptide-binding Protein, Domain 3"/>
    <property type="match status" value="1"/>
</dbReference>
<dbReference type="Proteomes" id="UP000824037">
    <property type="component" value="Unassembled WGS sequence"/>
</dbReference>
<dbReference type="Pfam" id="PF00496">
    <property type="entry name" value="SBP_bac_5"/>
    <property type="match status" value="1"/>
</dbReference>
<evidence type="ECO:0000256" key="2">
    <source>
        <dbReference type="ARBA" id="ARBA00005695"/>
    </source>
</evidence>
<keyword evidence="4 5" id="KW-0732">Signal</keyword>
<dbReference type="GO" id="GO:1904680">
    <property type="term" value="F:peptide transmembrane transporter activity"/>
    <property type="evidence" value="ECO:0007669"/>
    <property type="project" value="TreeGrafter"/>
</dbReference>
<dbReference type="EMBL" id="DXBY01000154">
    <property type="protein sequence ID" value="HIZ35932.1"/>
    <property type="molecule type" value="Genomic_DNA"/>
</dbReference>
<reference evidence="7" key="1">
    <citation type="journal article" date="2021" name="PeerJ">
        <title>Extensive microbial diversity within the chicken gut microbiome revealed by metagenomics and culture.</title>
        <authorList>
            <person name="Gilroy R."/>
            <person name="Ravi A."/>
            <person name="Getino M."/>
            <person name="Pursley I."/>
            <person name="Horton D.L."/>
            <person name="Alikhan N.F."/>
            <person name="Baker D."/>
            <person name="Gharbi K."/>
            <person name="Hall N."/>
            <person name="Watson M."/>
            <person name="Adriaenssens E.M."/>
            <person name="Foster-Nyarko E."/>
            <person name="Jarju S."/>
            <person name="Secka A."/>
            <person name="Antonio M."/>
            <person name="Oren A."/>
            <person name="Chaudhuri R.R."/>
            <person name="La Ragione R."/>
            <person name="Hildebrand F."/>
            <person name="Pallen M.J."/>
        </authorList>
    </citation>
    <scope>NUCLEOTIDE SEQUENCE</scope>
    <source>
        <strain evidence="7">ChiGjej4B4-7305</strain>
    </source>
</reference>
<dbReference type="Gene3D" id="3.40.190.10">
    <property type="entry name" value="Periplasmic binding protein-like II"/>
    <property type="match status" value="1"/>
</dbReference>
<dbReference type="InterPro" id="IPR039424">
    <property type="entry name" value="SBP_5"/>
</dbReference>
<name>A0A9D2J4J9_9MICO</name>
<dbReference type="GO" id="GO:0042597">
    <property type="term" value="C:periplasmic space"/>
    <property type="evidence" value="ECO:0007669"/>
    <property type="project" value="UniProtKB-ARBA"/>
</dbReference>
<dbReference type="GO" id="GO:0030313">
    <property type="term" value="C:cell envelope"/>
    <property type="evidence" value="ECO:0007669"/>
    <property type="project" value="UniProtKB-SubCell"/>
</dbReference>
<organism evidence="7 8">
    <name type="scientific">Candidatus Ruania gallistercoris</name>
    <dbReference type="NCBI Taxonomy" id="2838746"/>
    <lineage>
        <taxon>Bacteria</taxon>
        <taxon>Bacillati</taxon>
        <taxon>Actinomycetota</taxon>
        <taxon>Actinomycetes</taxon>
        <taxon>Micrococcales</taxon>
        <taxon>Ruaniaceae</taxon>
        <taxon>Ruania</taxon>
    </lineage>
</organism>
<dbReference type="PIRSF" id="PIRSF002741">
    <property type="entry name" value="MppA"/>
    <property type="match status" value="1"/>
</dbReference>
<dbReference type="AlphaFoldDB" id="A0A9D2J4J9"/>
<evidence type="ECO:0000313" key="8">
    <source>
        <dbReference type="Proteomes" id="UP000824037"/>
    </source>
</evidence>
<evidence type="ECO:0000256" key="3">
    <source>
        <dbReference type="ARBA" id="ARBA00022448"/>
    </source>
</evidence>
<comment type="caution">
    <text evidence="7">The sequence shown here is derived from an EMBL/GenBank/DDBJ whole genome shotgun (WGS) entry which is preliminary data.</text>
</comment>
<proteinExistence type="inferred from homology"/>
<feature type="signal peptide" evidence="5">
    <location>
        <begin position="1"/>
        <end position="21"/>
    </location>
</feature>
<evidence type="ECO:0000313" key="7">
    <source>
        <dbReference type="EMBL" id="HIZ35932.1"/>
    </source>
</evidence>
<dbReference type="InterPro" id="IPR030678">
    <property type="entry name" value="Peptide/Ni-bd"/>
</dbReference>
<comment type="similarity">
    <text evidence="2">Belongs to the bacterial solute-binding protein 5 family.</text>
</comment>
<evidence type="ECO:0000256" key="1">
    <source>
        <dbReference type="ARBA" id="ARBA00004196"/>
    </source>
</evidence>
<dbReference type="InterPro" id="IPR000914">
    <property type="entry name" value="SBP_5_dom"/>
</dbReference>